<reference evidence="2" key="1">
    <citation type="submission" date="2021-01" db="EMBL/GenBank/DDBJ databases">
        <title>Novel species in genus Nocardioides.</title>
        <authorList>
            <person name="Zhang G."/>
        </authorList>
    </citation>
    <scope>NUCLEOTIDE SEQUENCE</scope>
    <source>
        <strain evidence="2">Zg-536</strain>
    </source>
</reference>
<evidence type="ECO:0000256" key="1">
    <source>
        <dbReference type="SAM" id="MobiDB-lite"/>
    </source>
</evidence>
<proteinExistence type="predicted"/>
<accession>A0A938Y3V5</accession>
<dbReference type="RefSeq" id="WP_205290834.1">
    <property type="nucleotide sequence ID" value="NZ_CP074406.1"/>
</dbReference>
<dbReference type="EMBL" id="JAERTX010000005">
    <property type="protein sequence ID" value="MBM9459513.1"/>
    <property type="molecule type" value="Genomic_DNA"/>
</dbReference>
<feature type="region of interest" description="Disordered" evidence="1">
    <location>
        <begin position="135"/>
        <end position="154"/>
    </location>
</feature>
<feature type="region of interest" description="Disordered" evidence="1">
    <location>
        <begin position="1"/>
        <end position="21"/>
    </location>
</feature>
<sequence length="154" mass="16644">MVRPTDPFPTDDAGAEESTWPPFVPHREIDQLVDRLESGLAVDPGEAFRLLGLIAKEAQRLRTLVLRLSSAKLSEADREARAIVAEALRQADAMRSAGLEALEARLDEADEVIATMREAFRTELRAAEVAQAVGVTPLRPDARTRSGTGPDGGS</sequence>
<dbReference type="Proteomes" id="UP000663791">
    <property type="component" value="Unassembled WGS sequence"/>
</dbReference>
<evidence type="ECO:0000313" key="3">
    <source>
        <dbReference type="Proteomes" id="UP000663791"/>
    </source>
</evidence>
<organism evidence="2 3">
    <name type="scientific">Nocardioides faecalis</name>
    <dbReference type="NCBI Taxonomy" id="2803858"/>
    <lineage>
        <taxon>Bacteria</taxon>
        <taxon>Bacillati</taxon>
        <taxon>Actinomycetota</taxon>
        <taxon>Actinomycetes</taxon>
        <taxon>Propionibacteriales</taxon>
        <taxon>Nocardioidaceae</taxon>
        <taxon>Nocardioides</taxon>
    </lineage>
</organism>
<name>A0A938Y3V5_9ACTN</name>
<comment type="caution">
    <text evidence="2">The sequence shown here is derived from an EMBL/GenBank/DDBJ whole genome shotgun (WGS) entry which is preliminary data.</text>
</comment>
<gene>
    <name evidence="2" type="ORF">JK386_06330</name>
</gene>
<protein>
    <submittedName>
        <fullName evidence="2">Uncharacterized protein</fullName>
    </submittedName>
</protein>
<evidence type="ECO:0000313" key="2">
    <source>
        <dbReference type="EMBL" id="MBM9459513.1"/>
    </source>
</evidence>
<dbReference type="AlphaFoldDB" id="A0A938Y3V5"/>
<keyword evidence="3" id="KW-1185">Reference proteome</keyword>